<dbReference type="Proteomes" id="UP000184225">
    <property type="component" value="Unassembled WGS sequence"/>
</dbReference>
<dbReference type="OrthoDB" id="761425at2"/>
<organism evidence="1 2">
    <name type="scientific">Mesonia phycicola</name>
    <dbReference type="NCBI Taxonomy" id="579105"/>
    <lineage>
        <taxon>Bacteria</taxon>
        <taxon>Pseudomonadati</taxon>
        <taxon>Bacteroidota</taxon>
        <taxon>Flavobacteriia</taxon>
        <taxon>Flavobacteriales</taxon>
        <taxon>Flavobacteriaceae</taxon>
        <taxon>Mesonia</taxon>
    </lineage>
</organism>
<name>A0A1M6FXW6_9FLAO</name>
<sequence>MSDNTYGLGGTEVRQDSAEALNEIPQNRTLLVEKLTQNQPVKAEMIRDLKKIDDVFNHYQPNVEIEFSDKDGVESKETLHFSNLGDFGKNGIINQSDFLKDLDTEKEQYVKIIKQLKTNKILKAALTDPEAKQALLTSIQSLISELEPNK</sequence>
<accession>A0A1M6FXW6</accession>
<dbReference type="STRING" id="579105.SAMN04488096_10713"/>
<dbReference type="AlphaFoldDB" id="A0A1M6FXW6"/>
<proteinExistence type="predicted"/>
<keyword evidence="2" id="KW-1185">Reference proteome</keyword>
<dbReference type="EMBL" id="FQYY01000007">
    <property type="protein sequence ID" value="SHJ02504.1"/>
    <property type="molecule type" value="Genomic_DNA"/>
</dbReference>
<gene>
    <name evidence="1" type="ORF">SAMN04488096_10713</name>
</gene>
<evidence type="ECO:0000313" key="1">
    <source>
        <dbReference type="EMBL" id="SHJ02504.1"/>
    </source>
</evidence>
<reference evidence="1 2" key="1">
    <citation type="submission" date="2016-11" db="EMBL/GenBank/DDBJ databases">
        <authorList>
            <person name="Jaros S."/>
            <person name="Januszkiewicz K."/>
            <person name="Wedrychowicz H."/>
        </authorList>
    </citation>
    <scope>NUCLEOTIDE SEQUENCE [LARGE SCALE GENOMIC DNA]</scope>
    <source>
        <strain evidence="1 2">DSM 21425</strain>
    </source>
</reference>
<protein>
    <recommendedName>
        <fullName evidence="3">Type VI secretion system, VipA, VC_A0107 or Hcp2</fullName>
    </recommendedName>
</protein>
<evidence type="ECO:0000313" key="2">
    <source>
        <dbReference type="Proteomes" id="UP000184225"/>
    </source>
</evidence>
<dbReference type="RefSeq" id="WP_073151836.1">
    <property type="nucleotide sequence ID" value="NZ_FQYY01000007.1"/>
</dbReference>
<evidence type="ECO:0008006" key="3">
    <source>
        <dbReference type="Google" id="ProtNLM"/>
    </source>
</evidence>